<evidence type="ECO:0000313" key="3">
    <source>
        <dbReference type="Proteomes" id="UP000095767"/>
    </source>
</evidence>
<name>A0A1E5V3J0_9POAL</name>
<protein>
    <submittedName>
        <fullName evidence="2">Uncharacterized protein</fullName>
    </submittedName>
</protein>
<evidence type="ECO:0000256" key="1">
    <source>
        <dbReference type="SAM" id="MobiDB-lite"/>
    </source>
</evidence>
<dbReference type="AlphaFoldDB" id="A0A1E5V3J0"/>
<dbReference type="PANTHER" id="PTHR33026">
    <property type="entry name" value="OS06G0360600 PROTEIN"/>
    <property type="match status" value="1"/>
</dbReference>
<organism evidence="2 3">
    <name type="scientific">Dichanthelium oligosanthes</name>
    <dbReference type="NCBI Taxonomy" id="888268"/>
    <lineage>
        <taxon>Eukaryota</taxon>
        <taxon>Viridiplantae</taxon>
        <taxon>Streptophyta</taxon>
        <taxon>Embryophyta</taxon>
        <taxon>Tracheophyta</taxon>
        <taxon>Spermatophyta</taxon>
        <taxon>Magnoliopsida</taxon>
        <taxon>Liliopsida</taxon>
        <taxon>Poales</taxon>
        <taxon>Poaceae</taxon>
        <taxon>PACMAD clade</taxon>
        <taxon>Panicoideae</taxon>
        <taxon>Panicodae</taxon>
        <taxon>Paniceae</taxon>
        <taxon>Dichantheliinae</taxon>
        <taxon>Dichanthelium</taxon>
    </lineage>
</organism>
<proteinExistence type="predicted"/>
<evidence type="ECO:0000313" key="2">
    <source>
        <dbReference type="EMBL" id="OEL19720.1"/>
    </source>
</evidence>
<reference evidence="2 3" key="1">
    <citation type="submission" date="2016-09" db="EMBL/GenBank/DDBJ databases">
        <title>The draft genome of Dichanthelium oligosanthes: A C3 panicoid grass species.</title>
        <authorList>
            <person name="Studer A.J."/>
            <person name="Schnable J.C."/>
            <person name="Brutnell T.P."/>
        </authorList>
    </citation>
    <scope>NUCLEOTIDE SEQUENCE [LARGE SCALE GENOMIC DNA]</scope>
    <source>
        <strain evidence="3">cv. Kellogg 1175</strain>
        <tissue evidence="2">Leaf</tissue>
    </source>
</reference>
<sequence length="133" mass="14302">MGAGQTGEEEVGAHPLRGIGVEEGGVTGLGLCWTFFSLWIQPLKARAHPIWEYSDRSDPTRESEVELPKSEVVSRVADVVVGDAASVFNNHPPPLSLAKLAKTSLGKIHSHPPLPEDKERKAAAMAEAAEKKK</sequence>
<feature type="compositionally biased region" description="Basic and acidic residues" evidence="1">
    <location>
        <begin position="114"/>
        <end position="133"/>
    </location>
</feature>
<dbReference type="Proteomes" id="UP000095767">
    <property type="component" value="Unassembled WGS sequence"/>
</dbReference>
<dbReference type="EMBL" id="LWDX02052739">
    <property type="protein sequence ID" value="OEL19720.1"/>
    <property type="molecule type" value="Genomic_DNA"/>
</dbReference>
<dbReference type="PANTHER" id="PTHR33026:SF7">
    <property type="entry name" value="OS03G0100275 PROTEIN"/>
    <property type="match status" value="1"/>
</dbReference>
<accession>A0A1E5V3J0</accession>
<keyword evidence="3" id="KW-1185">Reference proteome</keyword>
<gene>
    <name evidence="2" type="ORF">BAE44_0019261</name>
</gene>
<comment type="caution">
    <text evidence="2">The sequence shown here is derived from an EMBL/GenBank/DDBJ whole genome shotgun (WGS) entry which is preliminary data.</text>
</comment>
<feature type="region of interest" description="Disordered" evidence="1">
    <location>
        <begin position="107"/>
        <end position="133"/>
    </location>
</feature>